<organism evidence="1 2">
    <name type="scientific">Salix dunnii</name>
    <dbReference type="NCBI Taxonomy" id="1413687"/>
    <lineage>
        <taxon>Eukaryota</taxon>
        <taxon>Viridiplantae</taxon>
        <taxon>Streptophyta</taxon>
        <taxon>Embryophyta</taxon>
        <taxon>Tracheophyta</taxon>
        <taxon>Spermatophyta</taxon>
        <taxon>Magnoliopsida</taxon>
        <taxon>eudicotyledons</taxon>
        <taxon>Gunneridae</taxon>
        <taxon>Pentapetalae</taxon>
        <taxon>rosids</taxon>
        <taxon>fabids</taxon>
        <taxon>Malpighiales</taxon>
        <taxon>Salicaceae</taxon>
        <taxon>Saliceae</taxon>
        <taxon>Salix</taxon>
    </lineage>
</organism>
<dbReference type="InterPro" id="IPR055298">
    <property type="entry name" value="AtLOH3-like"/>
</dbReference>
<comment type="caution">
    <text evidence="1">The sequence shown here is derived from an EMBL/GenBank/DDBJ whole genome shotgun (WGS) entry which is preliminary data.</text>
</comment>
<dbReference type="EMBL" id="JADGMS010000004">
    <property type="protein sequence ID" value="KAF9684843.1"/>
    <property type="molecule type" value="Genomic_DNA"/>
</dbReference>
<sequence length="250" mass="27987">MFVKRNIWSRQERVPLPVGIGDGGGAGRFSPPVLRVMDMAVYGQNERMNEEGEGVKVVGFLGLISLAAERVPLPVGIGDGGGAGRFSPPVLRVMDMAVYGQNERMNEEGEGVKVVGFLGLVSSKEPFVYFLVRGVCTLVIYQLKRKWLFSRYINIKKCVIECFLGTVYLKNIIALSFKECIIFMWKGYDDMKGEFHGLKDLIMKNNPFTYYIHCFSYYLQLALVSIDENHAHISLLFIVVSSFTNVTGAS</sequence>
<dbReference type="PANTHER" id="PTHR11697">
    <property type="entry name" value="GENERAL TRANSCRIPTION FACTOR 2-RELATED ZINC FINGER PROTEIN"/>
    <property type="match status" value="1"/>
</dbReference>
<protein>
    <submittedName>
        <fullName evidence="1">Uncharacterized protein</fullName>
    </submittedName>
</protein>
<proteinExistence type="predicted"/>
<keyword evidence="2" id="KW-1185">Reference proteome</keyword>
<dbReference type="PANTHER" id="PTHR11697:SF230">
    <property type="entry name" value="ZINC FINGER, MYM DOMAIN CONTAINING 1"/>
    <property type="match status" value="1"/>
</dbReference>
<accession>A0A835KAA0</accession>
<dbReference type="Proteomes" id="UP000657918">
    <property type="component" value="Chromosome 4"/>
</dbReference>
<evidence type="ECO:0000313" key="2">
    <source>
        <dbReference type="Proteomes" id="UP000657918"/>
    </source>
</evidence>
<dbReference type="OrthoDB" id="849415at2759"/>
<evidence type="ECO:0000313" key="1">
    <source>
        <dbReference type="EMBL" id="KAF9684843.1"/>
    </source>
</evidence>
<reference evidence="1 2" key="1">
    <citation type="submission" date="2020-10" db="EMBL/GenBank/DDBJ databases">
        <title>Plant Genome Project.</title>
        <authorList>
            <person name="Zhang R.-G."/>
        </authorList>
    </citation>
    <scope>NUCLEOTIDE SEQUENCE [LARGE SCALE GENOMIC DNA]</scope>
    <source>
        <strain evidence="1">FAFU-HL-1</strain>
        <tissue evidence="1">Leaf</tissue>
    </source>
</reference>
<dbReference type="AlphaFoldDB" id="A0A835KAA0"/>
<gene>
    <name evidence="1" type="ORF">SADUNF_Sadunf04G0160700</name>
</gene>
<name>A0A835KAA0_9ROSI</name>